<dbReference type="AlphaFoldDB" id="B8IW44"/>
<organism evidence="2 3">
    <name type="scientific">Methylobacterium nodulans (strain LMG 21967 / CNCM I-2342 / ORS 2060)</name>
    <dbReference type="NCBI Taxonomy" id="460265"/>
    <lineage>
        <taxon>Bacteria</taxon>
        <taxon>Pseudomonadati</taxon>
        <taxon>Pseudomonadota</taxon>
        <taxon>Alphaproteobacteria</taxon>
        <taxon>Hyphomicrobiales</taxon>
        <taxon>Methylobacteriaceae</taxon>
        <taxon>Methylobacterium</taxon>
    </lineage>
</organism>
<keyword evidence="2" id="KW-0614">Plasmid</keyword>
<dbReference type="HOGENOM" id="CLU_1650165_0_0_5"/>
<geneLocation type="plasmid" evidence="2 3">
    <name>pMNOD01</name>
</geneLocation>
<reference evidence="3" key="1">
    <citation type="submission" date="2009-01" db="EMBL/GenBank/DDBJ databases">
        <title>Complete sequence of plasmid 1 of Methylobacterium nodulans ORS 2060.</title>
        <authorList>
            <consortium name="US DOE Joint Genome Institute"/>
            <person name="Lucas S."/>
            <person name="Copeland A."/>
            <person name="Lapidus A."/>
            <person name="Glavina del Rio T."/>
            <person name="Dalin E."/>
            <person name="Tice H."/>
            <person name="Bruce D."/>
            <person name="Goodwin L."/>
            <person name="Pitluck S."/>
            <person name="Sims D."/>
            <person name="Brettin T."/>
            <person name="Detter J.C."/>
            <person name="Han C."/>
            <person name="Larimer F."/>
            <person name="Land M."/>
            <person name="Hauser L."/>
            <person name="Kyrpides N."/>
            <person name="Ivanova N."/>
            <person name="Marx C.J."/>
            <person name="Richardson P."/>
        </authorList>
    </citation>
    <scope>NUCLEOTIDE SEQUENCE [LARGE SCALE GENOMIC DNA]</scope>
    <source>
        <strain evidence="3">LMG 21967 / CNCM I-2342 / ORS 2060</strain>
        <plasmid evidence="3">Plasmid pMNOD01</plasmid>
    </source>
</reference>
<dbReference type="Proteomes" id="UP000008207">
    <property type="component" value="Plasmid pMNOD01"/>
</dbReference>
<feature type="compositionally biased region" description="Basic and acidic residues" evidence="1">
    <location>
        <begin position="142"/>
        <end position="154"/>
    </location>
</feature>
<evidence type="ECO:0000313" key="3">
    <source>
        <dbReference type="Proteomes" id="UP000008207"/>
    </source>
</evidence>
<dbReference type="KEGG" id="mno:Mnod_8540"/>
<protein>
    <submittedName>
        <fullName evidence="2">Uncharacterized protein</fullName>
    </submittedName>
</protein>
<dbReference type="RefSeq" id="WP_015934172.1">
    <property type="nucleotide sequence ID" value="NC_011892.1"/>
</dbReference>
<evidence type="ECO:0000256" key="1">
    <source>
        <dbReference type="SAM" id="MobiDB-lite"/>
    </source>
</evidence>
<dbReference type="EMBL" id="CP001350">
    <property type="protein sequence ID" value="ACL62634.1"/>
    <property type="molecule type" value="Genomic_DNA"/>
</dbReference>
<keyword evidence="3" id="KW-1185">Reference proteome</keyword>
<proteinExistence type="predicted"/>
<accession>B8IW44</accession>
<sequence length="160" mass="17358">MTEQPRLPLMSLPLGSRTCERIASKARSVEQAMRERFAAQWSAAQIDLLYLHYLYGVVMTALPDAEPRVQIGFLRHLAGRSLTTDAVTTALHACPASGDPSSLARSQPPKPSDSATRRPFATTPTQGRSNSSNPTSIQFGAPHEHVHSTREGKPNEQGGI</sequence>
<gene>
    <name evidence="2" type="ordered locus">Mnod_8540</name>
</gene>
<name>B8IW44_METNO</name>
<evidence type="ECO:0000313" key="2">
    <source>
        <dbReference type="EMBL" id="ACL62634.1"/>
    </source>
</evidence>
<feature type="region of interest" description="Disordered" evidence="1">
    <location>
        <begin position="93"/>
        <end position="160"/>
    </location>
</feature>
<feature type="compositionally biased region" description="Polar residues" evidence="1">
    <location>
        <begin position="122"/>
        <end position="138"/>
    </location>
</feature>